<dbReference type="CDD" id="cd03789">
    <property type="entry name" value="GT9_LPS_heptosyltransferase"/>
    <property type="match status" value="1"/>
</dbReference>
<dbReference type="Gene3D" id="3.40.50.2000">
    <property type="entry name" value="Glycogen Phosphorylase B"/>
    <property type="match status" value="2"/>
</dbReference>
<dbReference type="GO" id="GO:0009244">
    <property type="term" value="P:lipopolysaccharide core region biosynthetic process"/>
    <property type="evidence" value="ECO:0007669"/>
    <property type="project" value="TreeGrafter"/>
</dbReference>
<name>A0A934Q7J3_9MICO</name>
<dbReference type="InterPro" id="IPR051199">
    <property type="entry name" value="LPS_LOS_Heptosyltrfase"/>
</dbReference>
<dbReference type="PANTHER" id="PTHR30160:SF1">
    <property type="entry name" value="LIPOPOLYSACCHARIDE 1,2-N-ACETYLGLUCOSAMINETRANSFERASE-RELATED"/>
    <property type="match status" value="1"/>
</dbReference>
<evidence type="ECO:0000256" key="1">
    <source>
        <dbReference type="ARBA" id="ARBA00022676"/>
    </source>
</evidence>
<evidence type="ECO:0000256" key="2">
    <source>
        <dbReference type="ARBA" id="ARBA00022679"/>
    </source>
</evidence>
<proteinExistence type="predicted"/>
<keyword evidence="4" id="KW-1185">Reference proteome</keyword>
<comment type="caution">
    <text evidence="3">The sequence shown here is derived from an EMBL/GenBank/DDBJ whole genome shotgun (WGS) entry which is preliminary data.</text>
</comment>
<accession>A0A934Q7J3</accession>
<dbReference type="AlphaFoldDB" id="A0A934Q7J3"/>
<organism evidence="3 4">
    <name type="scientific">Leucobacter chromiisoli</name>
    <dbReference type="NCBI Taxonomy" id="2796471"/>
    <lineage>
        <taxon>Bacteria</taxon>
        <taxon>Bacillati</taxon>
        <taxon>Actinomycetota</taxon>
        <taxon>Actinomycetes</taxon>
        <taxon>Micrococcales</taxon>
        <taxon>Microbacteriaceae</taxon>
        <taxon>Leucobacter</taxon>
    </lineage>
</organism>
<sequence>MLTDPEAARPAAAFATPHRPFDGVRSIAVLRGGGLGDLMFAVPALEALHATYPGAEIVLLGSPLHAEVLPGRCAAVHRVEVLPVAAGVRDGEPDPSAVDAFFSRLAGSVDLAVQVHGGGRNSNPFLKRLGARHTVGTRTEDAEPLERALHYVYYQHEVIRALEVATLAGAAPVSLEPRIVPTREDLRAGEAATAALTGPVLAVHPGATDPRRRWAPERFAEIAAKHASAGGGVVVIGGEAEAETAARIAGLARDAAGAEAGSVALRAGDLSISELVGILATADVFAGNDSGPRHLAQAVGTATASVYWFGNLINAGPLERGRHRVQLAWTTHCPVCGRDATQVGWTAEHCGHDVSFVDDVPAASVWEDVASLTARTPLPHGR</sequence>
<dbReference type="EMBL" id="JAEHOH010000015">
    <property type="protein sequence ID" value="MBK0419730.1"/>
    <property type="molecule type" value="Genomic_DNA"/>
</dbReference>
<dbReference type="SUPFAM" id="SSF53756">
    <property type="entry name" value="UDP-Glycosyltransferase/glycogen phosphorylase"/>
    <property type="match status" value="1"/>
</dbReference>
<reference evidence="3" key="1">
    <citation type="submission" date="2020-12" db="EMBL/GenBank/DDBJ databases">
        <title>Leucobacter sp. CAS1, isolated from Chromium sludge.</title>
        <authorList>
            <person name="Xu Z."/>
        </authorList>
    </citation>
    <scope>NUCLEOTIDE SEQUENCE</scope>
    <source>
        <strain evidence="3">CSA1</strain>
    </source>
</reference>
<keyword evidence="2" id="KW-0808">Transferase</keyword>
<evidence type="ECO:0000313" key="4">
    <source>
        <dbReference type="Proteomes" id="UP000608530"/>
    </source>
</evidence>
<gene>
    <name evidence="3" type="ORF">JD276_11860</name>
</gene>
<dbReference type="Proteomes" id="UP000608530">
    <property type="component" value="Unassembled WGS sequence"/>
</dbReference>
<dbReference type="Pfam" id="PF01075">
    <property type="entry name" value="Glyco_transf_9"/>
    <property type="match status" value="1"/>
</dbReference>
<dbReference type="InterPro" id="IPR002201">
    <property type="entry name" value="Glyco_trans_9"/>
</dbReference>
<keyword evidence="1" id="KW-0328">Glycosyltransferase</keyword>
<evidence type="ECO:0000313" key="3">
    <source>
        <dbReference type="EMBL" id="MBK0419730.1"/>
    </source>
</evidence>
<dbReference type="GO" id="GO:0008713">
    <property type="term" value="F:ADP-heptose-lipopolysaccharide heptosyltransferase activity"/>
    <property type="evidence" value="ECO:0007669"/>
    <property type="project" value="TreeGrafter"/>
</dbReference>
<dbReference type="PANTHER" id="PTHR30160">
    <property type="entry name" value="TETRAACYLDISACCHARIDE 4'-KINASE-RELATED"/>
    <property type="match status" value="1"/>
</dbReference>
<dbReference type="RefSeq" id="WP_200115864.1">
    <property type="nucleotide sequence ID" value="NZ_JAEHOH010000015.1"/>
</dbReference>
<dbReference type="GO" id="GO:0005829">
    <property type="term" value="C:cytosol"/>
    <property type="evidence" value="ECO:0007669"/>
    <property type="project" value="TreeGrafter"/>
</dbReference>
<protein>
    <submittedName>
        <fullName evidence="3">Glycosyltransferase family 9 protein</fullName>
    </submittedName>
</protein>